<reference evidence="7 8" key="1">
    <citation type="journal article" date="2019" name="Nat. Plants">
        <title>Genome sequencing of Musa balbisiana reveals subgenome evolution and function divergence in polyploid bananas.</title>
        <authorList>
            <person name="Yao X."/>
        </authorList>
    </citation>
    <scope>NUCLEOTIDE SEQUENCE [LARGE SCALE GENOMIC DNA]</scope>
    <source>
        <strain evidence="8">cv. DH-PKW</strain>
        <tissue evidence="7">Leaves</tissue>
    </source>
</reference>
<feature type="transmembrane region" description="Helical" evidence="6">
    <location>
        <begin position="267"/>
        <end position="287"/>
    </location>
</feature>
<feature type="transmembrane region" description="Helical" evidence="6">
    <location>
        <begin position="30"/>
        <end position="52"/>
    </location>
</feature>
<dbReference type="GO" id="GO:0009734">
    <property type="term" value="P:auxin-activated signaling pathway"/>
    <property type="evidence" value="ECO:0007669"/>
    <property type="project" value="InterPro"/>
</dbReference>
<dbReference type="InterPro" id="IPR018499">
    <property type="entry name" value="Tetraspanin/Peripherin"/>
</dbReference>
<evidence type="ECO:0000256" key="6">
    <source>
        <dbReference type="SAM" id="Phobius"/>
    </source>
</evidence>
<evidence type="ECO:0000313" key="7">
    <source>
        <dbReference type="EMBL" id="THU52794.1"/>
    </source>
</evidence>
<feature type="transmembrane region" description="Helical" evidence="6">
    <location>
        <begin position="97"/>
        <end position="119"/>
    </location>
</feature>
<keyword evidence="5 6" id="KW-0472">Membrane</keyword>
<keyword evidence="4 6" id="KW-1133">Transmembrane helix</keyword>
<dbReference type="Pfam" id="PF00335">
    <property type="entry name" value="Tetraspanin"/>
    <property type="match status" value="1"/>
</dbReference>
<sequence>MEAEHREEGKKTTFAREKTRGEMIRGSTSLIGAVNFVTFLISIPVLGGGIWLSARANSTDCLRFLQWPLIIIGITIMVISLMGFAGACYRLSWLLRAYLFAMFVVVAALLGFIIFAFAVTDRGRGQVVLNRAFLEYQLVDYSGWLRDRVANPGYWGKISSCLREGHACAGMARYVRDPTTGVLVPESADMFYQRQLSPIESGCCKPPTSCGYTYVNETFWNPVAGLAVDDPDCIQWSNDQQQLCYQCNSCKAGVLASLRHSWRKVSVINVVMLIALVIVYVVGCAAYRNARRVDNNEAFGATRMTKARPSRFQF</sequence>
<dbReference type="Proteomes" id="UP000317650">
    <property type="component" value="Chromosome 10"/>
</dbReference>
<evidence type="ECO:0000256" key="2">
    <source>
        <dbReference type="ARBA" id="ARBA00006840"/>
    </source>
</evidence>
<dbReference type="PANTHER" id="PTHR32191">
    <property type="entry name" value="TETRASPANIN-8-RELATED"/>
    <property type="match status" value="1"/>
</dbReference>
<evidence type="ECO:0000313" key="8">
    <source>
        <dbReference type="Proteomes" id="UP000317650"/>
    </source>
</evidence>
<dbReference type="PRINTS" id="PR00259">
    <property type="entry name" value="TMFOUR"/>
</dbReference>
<evidence type="ECO:0000256" key="3">
    <source>
        <dbReference type="ARBA" id="ARBA00022692"/>
    </source>
</evidence>
<dbReference type="AlphaFoldDB" id="A0A4S8IWS0"/>
<dbReference type="EMBL" id="PYDT01000008">
    <property type="protein sequence ID" value="THU52794.1"/>
    <property type="molecule type" value="Genomic_DNA"/>
</dbReference>
<name>A0A4S8IWS0_MUSBA</name>
<proteinExistence type="inferred from homology"/>
<keyword evidence="3 6" id="KW-0812">Transmembrane</keyword>
<dbReference type="GO" id="GO:0016020">
    <property type="term" value="C:membrane"/>
    <property type="evidence" value="ECO:0007669"/>
    <property type="project" value="UniProtKB-SubCell"/>
</dbReference>
<evidence type="ECO:0008006" key="9">
    <source>
        <dbReference type="Google" id="ProtNLM"/>
    </source>
</evidence>
<evidence type="ECO:0000256" key="1">
    <source>
        <dbReference type="ARBA" id="ARBA00004141"/>
    </source>
</evidence>
<keyword evidence="8" id="KW-1185">Reference proteome</keyword>
<evidence type="ECO:0000256" key="5">
    <source>
        <dbReference type="ARBA" id="ARBA00023136"/>
    </source>
</evidence>
<protein>
    <recommendedName>
        <fullName evidence="9">Tetraspanin-3</fullName>
    </recommendedName>
</protein>
<comment type="similarity">
    <text evidence="2">Belongs to the tetraspanin (TM4SF) family.</text>
</comment>
<accession>A0A4S8IWS0</accession>
<evidence type="ECO:0000256" key="4">
    <source>
        <dbReference type="ARBA" id="ARBA00022989"/>
    </source>
</evidence>
<organism evidence="7 8">
    <name type="scientific">Musa balbisiana</name>
    <name type="common">Banana</name>
    <dbReference type="NCBI Taxonomy" id="52838"/>
    <lineage>
        <taxon>Eukaryota</taxon>
        <taxon>Viridiplantae</taxon>
        <taxon>Streptophyta</taxon>
        <taxon>Embryophyta</taxon>
        <taxon>Tracheophyta</taxon>
        <taxon>Spermatophyta</taxon>
        <taxon>Magnoliopsida</taxon>
        <taxon>Liliopsida</taxon>
        <taxon>Zingiberales</taxon>
        <taxon>Musaceae</taxon>
        <taxon>Musa</taxon>
    </lineage>
</organism>
<gene>
    <name evidence="7" type="ORF">C4D60_Mb10t07700</name>
</gene>
<feature type="transmembrane region" description="Helical" evidence="6">
    <location>
        <begin position="64"/>
        <end position="85"/>
    </location>
</feature>
<comment type="caution">
    <text evidence="7">The sequence shown here is derived from an EMBL/GenBank/DDBJ whole genome shotgun (WGS) entry which is preliminary data.</text>
</comment>
<dbReference type="InterPro" id="IPR044991">
    <property type="entry name" value="TET_plant"/>
</dbReference>
<comment type="subcellular location">
    <subcellularLocation>
        <location evidence="1">Membrane</location>
        <topology evidence="1">Multi-pass membrane protein</topology>
    </subcellularLocation>
</comment>